<keyword evidence="1" id="KW-0812">Transmembrane</keyword>
<keyword evidence="2" id="KW-0732">Signal</keyword>
<comment type="caution">
    <text evidence="3">The sequence shown here is derived from an EMBL/GenBank/DDBJ whole genome shotgun (WGS) entry which is preliminary data.</text>
</comment>
<evidence type="ECO:0000313" key="4">
    <source>
        <dbReference type="Proteomes" id="UP000663879"/>
    </source>
</evidence>
<evidence type="ECO:0000256" key="1">
    <source>
        <dbReference type="SAM" id="Phobius"/>
    </source>
</evidence>
<keyword evidence="1" id="KW-0472">Membrane</keyword>
<dbReference type="AlphaFoldDB" id="A0A813ZTH6"/>
<evidence type="ECO:0000256" key="2">
    <source>
        <dbReference type="SAM" id="SignalP"/>
    </source>
</evidence>
<organism evidence="3 4">
    <name type="scientific">Brachionus calyciflorus</name>
    <dbReference type="NCBI Taxonomy" id="104777"/>
    <lineage>
        <taxon>Eukaryota</taxon>
        <taxon>Metazoa</taxon>
        <taxon>Spiralia</taxon>
        <taxon>Gnathifera</taxon>
        <taxon>Rotifera</taxon>
        <taxon>Eurotatoria</taxon>
        <taxon>Monogononta</taxon>
        <taxon>Pseudotrocha</taxon>
        <taxon>Ploima</taxon>
        <taxon>Brachionidae</taxon>
        <taxon>Brachionus</taxon>
    </lineage>
</organism>
<feature type="signal peptide" evidence="2">
    <location>
        <begin position="1"/>
        <end position="15"/>
    </location>
</feature>
<feature type="transmembrane region" description="Helical" evidence="1">
    <location>
        <begin position="406"/>
        <end position="433"/>
    </location>
</feature>
<sequence length="524" mass="61887">MKILLILLNILSCSSIMFKYRYKKYNENTGEYRLEIYDFVNFSDINISSIEIRKTKVFNFKPLKKSVLSYSNIYKLIYSKFNLTFLYQFSLHNLLGFDINSPREIAARQDYFGNFLIYDSYFSTIGNCTESNRTGLFNGIFRIVATHTVKYSNNFCPLIFQNSIFGVIEIHGLTDTFLKRNILTFQDVQIEKLNLSVNFINYIFFKCNLKTEMINKHFLSSAMSFSIIGSVKKIDKKFFENSKGLQSINLKVDNLRLFFQENGIEWLMHINKDINFDLKKFDKKSFFDLNTFIIVDQTSADFNYDYNDADICLFKNYPHNRLFYYFLINTHKICTCTFLWLTRYNYVSWLFNENLYNCGEMDKYDLLFEKCEFEKRFSLCENFTMIKKPIKYHVSHISFAGEIVDFLMIIITPLLCSLALFGSIINVLVLITNDNKISNLLQSGKNLDNQMEKLIFLNSIFNTIFIIVQFLHLINKCVTYDGIFCSKYYRTAWAQYLNIYIVDLFGNLSKNLSCVTLLDLEEYL</sequence>
<proteinExistence type="predicted"/>
<feature type="chain" id="PRO_5032520992" description="G-protein coupled receptors family 1 profile domain-containing protein" evidence="2">
    <location>
        <begin position="16"/>
        <end position="524"/>
    </location>
</feature>
<reference evidence="3" key="1">
    <citation type="submission" date="2021-02" db="EMBL/GenBank/DDBJ databases">
        <authorList>
            <person name="Nowell W R."/>
        </authorList>
    </citation>
    <scope>NUCLEOTIDE SEQUENCE</scope>
    <source>
        <strain evidence="3">Ploen Becks lab</strain>
    </source>
</reference>
<accession>A0A813ZTH6</accession>
<feature type="transmembrane region" description="Helical" evidence="1">
    <location>
        <begin position="454"/>
        <end position="474"/>
    </location>
</feature>
<protein>
    <recommendedName>
        <fullName evidence="5">G-protein coupled receptors family 1 profile domain-containing protein</fullName>
    </recommendedName>
</protein>
<keyword evidence="1" id="KW-1133">Transmembrane helix</keyword>
<evidence type="ECO:0000313" key="3">
    <source>
        <dbReference type="EMBL" id="CAF0903298.1"/>
    </source>
</evidence>
<dbReference type="Proteomes" id="UP000663879">
    <property type="component" value="Unassembled WGS sequence"/>
</dbReference>
<name>A0A813ZTH6_9BILA</name>
<keyword evidence="4" id="KW-1185">Reference proteome</keyword>
<dbReference type="EMBL" id="CAJNOC010001958">
    <property type="protein sequence ID" value="CAF0903298.1"/>
    <property type="molecule type" value="Genomic_DNA"/>
</dbReference>
<gene>
    <name evidence="3" type="ORF">OXX778_LOCUS11511</name>
</gene>
<evidence type="ECO:0008006" key="5">
    <source>
        <dbReference type="Google" id="ProtNLM"/>
    </source>
</evidence>